<keyword evidence="2" id="KW-1003">Cell membrane</keyword>
<dbReference type="SUPFAM" id="SSF53649">
    <property type="entry name" value="Alkaline phosphatase-like"/>
    <property type="match status" value="1"/>
</dbReference>
<accession>A0A9D5WW83</accession>
<evidence type="ECO:0000313" key="8">
    <source>
        <dbReference type="EMBL" id="MBF1446761.1"/>
    </source>
</evidence>
<dbReference type="PANTHER" id="PTHR47371">
    <property type="entry name" value="LIPOTEICHOIC ACID SYNTHASE"/>
    <property type="match status" value="1"/>
</dbReference>
<evidence type="ECO:0000256" key="1">
    <source>
        <dbReference type="ARBA" id="ARBA00004651"/>
    </source>
</evidence>
<protein>
    <submittedName>
        <fullName evidence="8">Sulfatase-like hydrolase/transferase</fullName>
    </submittedName>
</protein>
<evidence type="ECO:0000256" key="4">
    <source>
        <dbReference type="ARBA" id="ARBA00022989"/>
    </source>
</evidence>
<keyword evidence="4 6" id="KW-1133">Transmembrane helix</keyword>
<name>A0A9D5WW83_9BACT</name>
<comment type="subcellular location">
    <subcellularLocation>
        <location evidence="1">Cell membrane</location>
        <topology evidence="1">Multi-pass membrane protein</topology>
    </subcellularLocation>
</comment>
<dbReference type="GO" id="GO:0016787">
    <property type="term" value="F:hydrolase activity"/>
    <property type="evidence" value="ECO:0007669"/>
    <property type="project" value="UniProtKB-KW"/>
</dbReference>
<dbReference type="PANTHER" id="PTHR47371:SF3">
    <property type="entry name" value="PHOSPHOGLYCEROL TRANSFERASE I"/>
    <property type="match status" value="1"/>
</dbReference>
<dbReference type="InterPro" id="IPR000917">
    <property type="entry name" value="Sulfatase_N"/>
</dbReference>
<dbReference type="CDD" id="cd16015">
    <property type="entry name" value="LTA_synthase"/>
    <property type="match status" value="1"/>
</dbReference>
<dbReference type="Gene3D" id="3.30.1120.80">
    <property type="match status" value="1"/>
</dbReference>
<feature type="transmembrane region" description="Helical" evidence="6">
    <location>
        <begin position="152"/>
        <end position="174"/>
    </location>
</feature>
<organism evidence="8 9">
    <name type="scientific">Prevotella nigrescens</name>
    <dbReference type="NCBI Taxonomy" id="28133"/>
    <lineage>
        <taxon>Bacteria</taxon>
        <taxon>Pseudomonadati</taxon>
        <taxon>Bacteroidota</taxon>
        <taxon>Bacteroidia</taxon>
        <taxon>Bacteroidales</taxon>
        <taxon>Prevotellaceae</taxon>
        <taxon>Prevotella</taxon>
    </lineage>
</organism>
<feature type="transmembrane region" description="Helical" evidence="6">
    <location>
        <begin position="119"/>
        <end position="140"/>
    </location>
</feature>
<feature type="transmembrane region" description="Helical" evidence="6">
    <location>
        <begin position="56"/>
        <end position="78"/>
    </location>
</feature>
<sequence length="692" mass="78743">MFCTKENKLIRRNAAYLVANSFIKLYLVFGFVLRIILMFSTPTTTDFSFIDILRSLGVGLLSDFGVGTLLTIPIFVLYLGLNEWKYNKMAGYVIEALLALAFVYSLWAKSIFHEYGGGAPLIARIFFGWKLASFSLRFFIPRLRMAWRRVTMYGTWGTYVLLFICVSAGEYFFWQEFGVRYNFIAVDYLVYTHEVLGNIMESYSIVPLVLLSVIATAGIIIWQSRRRRFKLEKLYTPKLLVVHSLLYVVICSVAFGAASLTQGFESSNQYVSQLEQNGAGNFVVAFFNNKLEYNKFYPMMDKNECINTYRRLSGLNSQGYKLLGNANGKPRRCNIVLITVESLSADFLKHYGNTEDLTPRLDQLIRKSMVFDSLYANGNRTVRGLEALSLCIPPSAGESIIKQKANRMGDMSVGAVLKEQGYTVQFLYGGDSYFDNMGDFFSHNGYEVIDRASIDKNDVTFANIWGVCDEDMFNKSLKVFDANAKKAKPFFAQIMTTSNHRPYTYPEGRIKVEGNPHTRSAAVRYTDYAIGNFIEQASRKPWFNNTIFVIIADHCASSAGKTTLPTDRYHIPCIIYSPKHIAPQAVKTVCSQIDVMPTLLALLNIPCKVSFTGQDIFSSAYRPRAFMATYQNLGYLENNCLTILSPVRKIEQFSVRYDKDGTAIEIPLRQQRNDFIQKAEAYYQFTNIYLSR</sequence>
<evidence type="ECO:0000256" key="3">
    <source>
        <dbReference type="ARBA" id="ARBA00022692"/>
    </source>
</evidence>
<keyword evidence="3 6" id="KW-0812">Transmembrane</keyword>
<evidence type="ECO:0000256" key="5">
    <source>
        <dbReference type="ARBA" id="ARBA00023136"/>
    </source>
</evidence>
<keyword evidence="8" id="KW-0378">Hydrolase</keyword>
<dbReference type="EMBL" id="JABZTM010000043">
    <property type="protein sequence ID" value="MBF1446761.1"/>
    <property type="molecule type" value="Genomic_DNA"/>
</dbReference>
<dbReference type="InterPro" id="IPR050448">
    <property type="entry name" value="OpgB/LTA_synthase_biosynth"/>
</dbReference>
<evidence type="ECO:0000259" key="7">
    <source>
        <dbReference type="Pfam" id="PF00884"/>
    </source>
</evidence>
<comment type="caution">
    <text evidence="8">The sequence shown here is derived from an EMBL/GenBank/DDBJ whole genome shotgun (WGS) entry which is preliminary data.</text>
</comment>
<evidence type="ECO:0000256" key="2">
    <source>
        <dbReference type="ARBA" id="ARBA00022475"/>
    </source>
</evidence>
<reference evidence="8" key="1">
    <citation type="submission" date="2020-04" db="EMBL/GenBank/DDBJ databases">
        <title>Deep metagenomics examines the oral microbiome during advanced dental caries in children, revealing novel taxa and co-occurrences with host molecules.</title>
        <authorList>
            <person name="Baker J.L."/>
            <person name="Morton J.T."/>
            <person name="Dinis M."/>
            <person name="Alvarez R."/>
            <person name="Tran N.C."/>
            <person name="Knight R."/>
            <person name="Edlund A."/>
        </authorList>
    </citation>
    <scope>NUCLEOTIDE SEQUENCE</scope>
    <source>
        <strain evidence="8">JCVI_32_bin.50</strain>
    </source>
</reference>
<dbReference type="GO" id="GO:0005886">
    <property type="term" value="C:plasma membrane"/>
    <property type="evidence" value="ECO:0007669"/>
    <property type="project" value="UniProtKB-SubCell"/>
</dbReference>
<dbReference type="AlphaFoldDB" id="A0A9D5WW83"/>
<dbReference type="Gene3D" id="3.40.720.10">
    <property type="entry name" value="Alkaline Phosphatase, subunit A"/>
    <property type="match status" value="1"/>
</dbReference>
<evidence type="ECO:0000313" key="9">
    <source>
        <dbReference type="Proteomes" id="UP000787419"/>
    </source>
</evidence>
<feature type="transmembrane region" description="Helical" evidence="6">
    <location>
        <begin position="203"/>
        <end position="222"/>
    </location>
</feature>
<dbReference type="RefSeq" id="WP_278489898.1">
    <property type="nucleotide sequence ID" value="NZ_CAJZDG010000041.1"/>
</dbReference>
<feature type="transmembrane region" description="Helical" evidence="6">
    <location>
        <begin position="14"/>
        <end position="36"/>
    </location>
</feature>
<dbReference type="Pfam" id="PF00884">
    <property type="entry name" value="Sulfatase"/>
    <property type="match status" value="1"/>
</dbReference>
<feature type="transmembrane region" description="Helical" evidence="6">
    <location>
        <begin position="90"/>
        <end position="107"/>
    </location>
</feature>
<feature type="domain" description="Sulfatase N-terminal" evidence="7">
    <location>
        <begin position="334"/>
        <end position="605"/>
    </location>
</feature>
<keyword evidence="5 6" id="KW-0472">Membrane</keyword>
<gene>
    <name evidence="8" type="ORF">HXN55_05170</name>
</gene>
<feature type="transmembrane region" description="Helical" evidence="6">
    <location>
        <begin position="234"/>
        <end position="258"/>
    </location>
</feature>
<dbReference type="InterPro" id="IPR017850">
    <property type="entry name" value="Alkaline_phosphatase_core_sf"/>
</dbReference>
<dbReference type="Proteomes" id="UP000787419">
    <property type="component" value="Unassembled WGS sequence"/>
</dbReference>
<proteinExistence type="predicted"/>
<evidence type="ECO:0000256" key="6">
    <source>
        <dbReference type="SAM" id="Phobius"/>
    </source>
</evidence>